<feature type="region of interest" description="Disordered" evidence="1">
    <location>
        <begin position="304"/>
        <end position="347"/>
    </location>
</feature>
<keyword evidence="3" id="KW-1185">Reference proteome</keyword>
<name>A0ABQ9GBC4_9NEOP</name>
<protein>
    <submittedName>
        <fullName evidence="2">Uncharacterized protein</fullName>
    </submittedName>
</protein>
<proteinExistence type="predicted"/>
<dbReference type="Proteomes" id="UP001159363">
    <property type="component" value="Chromosome 13"/>
</dbReference>
<evidence type="ECO:0000313" key="3">
    <source>
        <dbReference type="Proteomes" id="UP001159363"/>
    </source>
</evidence>
<accession>A0ABQ9GBC4</accession>
<evidence type="ECO:0000313" key="2">
    <source>
        <dbReference type="EMBL" id="KAJ8868811.1"/>
    </source>
</evidence>
<organism evidence="2 3">
    <name type="scientific">Dryococelus australis</name>
    <dbReference type="NCBI Taxonomy" id="614101"/>
    <lineage>
        <taxon>Eukaryota</taxon>
        <taxon>Metazoa</taxon>
        <taxon>Ecdysozoa</taxon>
        <taxon>Arthropoda</taxon>
        <taxon>Hexapoda</taxon>
        <taxon>Insecta</taxon>
        <taxon>Pterygota</taxon>
        <taxon>Neoptera</taxon>
        <taxon>Polyneoptera</taxon>
        <taxon>Phasmatodea</taxon>
        <taxon>Verophasmatodea</taxon>
        <taxon>Anareolatae</taxon>
        <taxon>Phasmatidae</taxon>
        <taxon>Eurycanthinae</taxon>
        <taxon>Dryococelus</taxon>
    </lineage>
</organism>
<comment type="caution">
    <text evidence="2">The sequence shown here is derived from an EMBL/GenBank/DDBJ whole genome shotgun (WGS) entry which is preliminary data.</text>
</comment>
<feature type="region of interest" description="Disordered" evidence="1">
    <location>
        <begin position="211"/>
        <end position="253"/>
    </location>
</feature>
<dbReference type="EMBL" id="JARBHB010000014">
    <property type="protein sequence ID" value="KAJ8868811.1"/>
    <property type="molecule type" value="Genomic_DNA"/>
</dbReference>
<gene>
    <name evidence="2" type="ORF">PR048_030352</name>
</gene>
<sequence length="451" mass="48912">MRRSLYAVLGTAFPQHSREYSQDEHLCFTACDLCNRHGLLSIDTLRVKPAFVKFYESAVPAIQGGCLNWARKIKPAWPRSILCQRLSQQTMSKSSEGCSWTECQYAVGMGWSFSCTTEISPYIARIGVGFTARVSTAFIKTNARGRGRFGAAAGQIFTNPSSDMTTTRPSHYCVPFLPPSITGPTAIFPRGRYRATCVSAACMNRATYSWDPPPPLTAPERKGGGGTGDLRETPPTSGIVRHDSHMRKSGSDSAGDCDRFAMVGGEQANLSTTAGAPILHLTNLGQTWYAEIRYSLGFAVSRRPARLGTPPLPTPSTTSSSKPDMRADANEGCANDLTSSPSPFHLQPLTPPMSPPGSCISEAQSRGRPQKVLDTTIPPTWANRARFLVGASGRRVYSGISRSARLFHYGEAPYSPHITLIGSLDLDFESRPNLLTHSLRLTALILSPYAG</sequence>
<reference evidence="2 3" key="1">
    <citation type="submission" date="2023-02" db="EMBL/GenBank/DDBJ databases">
        <title>LHISI_Scaffold_Assembly.</title>
        <authorList>
            <person name="Stuart O.P."/>
            <person name="Cleave R."/>
            <person name="Magrath M.J.L."/>
            <person name="Mikheyev A.S."/>
        </authorList>
    </citation>
    <scope>NUCLEOTIDE SEQUENCE [LARGE SCALE GENOMIC DNA]</scope>
    <source>
        <strain evidence="2">Daus_M_001</strain>
        <tissue evidence="2">Leg muscle</tissue>
    </source>
</reference>
<evidence type="ECO:0000256" key="1">
    <source>
        <dbReference type="SAM" id="MobiDB-lite"/>
    </source>
</evidence>